<evidence type="ECO:0000259" key="2">
    <source>
        <dbReference type="Pfam" id="PF00288"/>
    </source>
</evidence>
<proteinExistence type="predicted"/>
<reference evidence="3" key="1">
    <citation type="submission" date="2018-05" db="EMBL/GenBank/DDBJ databases">
        <authorList>
            <person name="Lanie J.A."/>
            <person name="Ng W.-L."/>
            <person name="Kazmierczak K.M."/>
            <person name="Andrzejewski T.M."/>
            <person name="Davidsen T.M."/>
            <person name="Wayne K.J."/>
            <person name="Tettelin H."/>
            <person name="Glass J.I."/>
            <person name="Rusch D."/>
            <person name="Podicherti R."/>
            <person name="Tsui H.-C.T."/>
            <person name="Winkler M.E."/>
        </authorList>
    </citation>
    <scope>NUCLEOTIDE SEQUENCE</scope>
</reference>
<evidence type="ECO:0000256" key="1">
    <source>
        <dbReference type="ARBA" id="ARBA00022679"/>
    </source>
</evidence>
<dbReference type="AlphaFoldDB" id="A0A383EU97"/>
<dbReference type="SUPFAM" id="SSF54211">
    <property type="entry name" value="Ribosomal protein S5 domain 2-like"/>
    <property type="match status" value="1"/>
</dbReference>
<dbReference type="GO" id="GO:0016740">
    <property type="term" value="F:transferase activity"/>
    <property type="evidence" value="ECO:0007669"/>
    <property type="project" value="UniProtKB-KW"/>
</dbReference>
<accession>A0A383EU97</accession>
<gene>
    <name evidence="3" type="ORF">METZ01_LOCUS512502</name>
</gene>
<sequence length="192" mass="20636">MSRIAIRTPSRLHFSLIDLNGGLGRIDGSAGIAIAQPEFRIIAQKANSVLINSNQYTVRAQEIVEKLKKKYNFPGISIEILSEIPAHYGFGSGTQISLGIAQVINKLYNLKQSVQELAVAIGRGGTSGIGITAFEQGGFILDGGHKYPDQKSSFLPSSAAGKVTPPPLLIRCDFPDWDILIVTPDCNQISGE</sequence>
<dbReference type="NCBIfam" id="TIGR00144">
    <property type="entry name" value="beta_RFAP_syn"/>
    <property type="match status" value="1"/>
</dbReference>
<dbReference type="PANTHER" id="PTHR20861:SF6">
    <property type="entry name" value="BETA-RIBOFURANOSYLPHENOL 5'-PHOSPHATE SYNTHASE"/>
    <property type="match status" value="1"/>
</dbReference>
<dbReference type="Pfam" id="PF00288">
    <property type="entry name" value="GHMP_kinases_N"/>
    <property type="match status" value="1"/>
</dbReference>
<evidence type="ECO:0000313" key="3">
    <source>
        <dbReference type="EMBL" id="SVE59648.1"/>
    </source>
</evidence>
<dbReference type="InterPro" id="IPR004422">
    <property type="entry name" value="RFAP_synthase"/>
</dbReference>
<dbReference type="Gene3D" id="3.30.230.10">
    <property type="match status" value="1"/>
</dbReference>
<feature type="non-terminal residue" evidence="3">
    <location>
        <position position="192"/>
    </location>
</feature>
<feature type="domain" description="GHMP kinase N-terminal" evidence="2">
    <location>
        <begin position="61"/>
        <end position="137"/>
    </location>
</feature>
<protein>
    <recommendedName>
        <fullName evidence="2">GHMP kinase N-terminal domain-containing protein</fullName>
    </recommendedName>
</protein>
<dbReference type="InterPro" id="IPR020568">
    <property type="entry name" value="Ribosomal_Su5_D2-typ_SF"/>
</dbReference>
<keyword evidence="1" id="KW-0808">Transferase</keyword>
<dbReference type="GO" id="GO:0005524">
    <property type="term" value="F:ATP binding"/>
    <property type="evidence" value="ECO:0007669"/>
    <property type="project" value="InterPro"/>
</dbReference>
<dbReference type="PANTHER" id="PTHR20861">
    <property type="entry name" value="HOMOSERINE/4-DIPHOSPHOCYTIDYL-2-C-METHYL-D-ERYTHRITOL KINASE"/>
    <property type="match status" value="1"/>
</dbReference>
<dbReference type="EMBL" id="UINC01228365">
    <property type="protein sequence ID" value="SVE59648.1"/>
    <property type="molecule type" value="Genomic_DNA"/>
</dbReference>
<dbReference type="InterPro" id="IPR006204">
    <property type="entry name" value="GHMP_kinase_N_dom"/>
</dbReference>
<dbReference type="InterPro" id="IPR014721">
    <property type="entry name" value="Ribsml_uS5_D2-typ_fold_subgr"/>
</dbReference>
<name>A0A383EU97_9ZZZZ</name>
<organism evidence="3">
    <name type="scientific">marine metagenome</name>
    <dbReference type="NCBI Taxonomy" id="408172"/>
    <lineage>
        <taxon>unclassified sequences</taxon>
        <taxon>metagenomes</taxon>
        <taxon>ecological metagenomes</taxon>
    </lineage>
</organism>